<protein>
    <recommendedName>
        <fullName evidence="4">LITAF domain-containing protein</fullName>
    </recommendedName>
</protein>
<dbReference type="OrthoDB" id="324911at2759"/>
<feature type="compositionally biased region" description="Basic and acidic residues" evidence="1">
    <location>
        <begin position="112"/>
        <end position="129"/>
    </location>
</feature>
<dbReference type="AlphaFoldDB" id="A0A1R2AWU9"/>
<keyword evidence="3" id="KW-1185">Reference proteome</keyword>
<evidence type="ECO:0008006" key="4">
    <source>
        <dbReference type="Google" id="ProtNLM"/>
    </source>
</evidence>
<feature type="region of interest" description="Disordered" evidence="1">
    <location>
        <begin position="1"/>
        <end position="20"/>
    </location>
</feature>
<evidence type="ECO:0000313" key="3">
    <source>
        <dbReference type="Proteomes" id="UP000187209"/>
    </source>
</evidence>
<sequence length="253" mass="29297">MQTKQTVPLQQPLNSINTDPSSIVKLGPSHNQGLNSHITKLAFQFTEVVGNFEVHEDSKPFKKLKFENTGELKTLDINSKDMELSEVISSFSFSYEEPKEKENSKIPNIHTFDQKLRNHDSKLSPRSKRSEKYSTIYTLSSDSSKLPDDIFEIEKAGSGKIAQHLEDRDREREKENIPSRSKEYLEFLPAKKFCKKCNTEVNTTIRMEMPTMPFWKRICCANCEIDTLERFQRILHVCVYCKKVVHVVTPSLY</sequence>
<comment type="caution">
    <text evidence="2">The sequence shown here is derived from an EMBL/GenBank/DDBJ whole genome shotgun (WGS) entry which is preliminary data.</text>
</comment>
<evidence type="ECO:0000313" key="2">
    <source>
        <dbReference type="EMBL" id="OMJ69013.1"/>
    </source>
</evidence>
<gene>
    <name evidence="2" type="ORF">SteCoe_33385</name>
</gene>
<evidence type="ECO:0000256" key="1">
    <source>
        <dbReference type="SAM" id="MobiDB-lite"/>
    </source>
</evidence>
<accession>A0A1R2AWU9</accession>
<dbReference type="Proteomes" id="UP000187209">
    <property type="component" value="Unassembled WGS sequence"/>
</dbReference>
<organism evidence="2 3">
    <name type="scientific">Stentor coeruleus</name>
    <dbReference type="NCBI Taxonomy" id="5963"/>
    <lineage>
        <taxon>Eukaryota</taxon>
        <taxon>Sar</taxon>
        <taxon>Alveolata</taxon>
        <taxon>Ciliophora</taxon>
        <taxon>Postciliodesmatophora</taxon>
        <taxon>Heterotrichea</taxon>
        <taxon>Heterotrichida</taxon>
        <taxon>Stentoridae</taxon>
        <taxon>Stentor</taxon>
    </lineage>
</organism>
<feature type="region of interest" description="Disordered" evidence="1">
    <location>
        <begin position="99"/>
        <end position="129"/>
    </location>
</feature>
<reference evidence="2 3" key="1">
    <citation type="submission" date="2016-11" db="EMBL/GenBank/DDBJ databases">
        <title>The macronuclear genome of Stentor coeruleus: a giant cell with tiny introns.</title>
        <authorList>
            <person name="Slabodnick M."/>
            <person name="Ruby J.G."/>
            <person name="Reiff S.B."/>
            <person name="Swart E.C."/>
            <person name="Gosai S."/>
            <person name="Prabakaran S."/>
            <person name="Witkowska E."/>
            <person name="Larue G.E."/>
            <person name="Fisher S."/>
            <person name="Freeman R.M."/>
            <person name="Gunawardena J."/>
            <person name="Chu W."/>
            <person name="Stover N.A."/>
            <person name="Gregory B.D."/>
            <person name="Nowacki M."/>
            <person name="Derisi J."/>
            <person name="Roy S.W."/>
            <person name="Marshall W.F."/>
            <person name="Sood P."/>
        </authorList>
    </citation>
    <scope>NUCLEOTIDE SEQUENCE [LARGE SCALE GENOMIC DNA]</scope>
    <source>
        <strain evidence="2">WM001</strain>
    </source>
</reference>
<name>A0A1R2AWU9_9CILI</name>
<proteinExistence type="predicted"/>
<dbReference type="EMBL" id="MPUH01001252">
    <property type="protein sequence ID" value="OMJ69013.1"/>
    <property type="molecule type" value="Genomic_DNA"/>
</dbReference>